<keyword evidence="2" id="KW-1185">Reference proteome</keyword>
<sequence>MEIERRIQFEQARMTARSLLGSRFTPEEAEVAAELAAQRHPGTDAKALADRICSDRASGMRRAMNLLSLAHAQVQADATAAIRGI</sequence>
<organism evidence="1 2">
    <name type="scientific">Microvirga tunisiensis</name>
    <dbReference type="NCBI Taxonomy" id="2108360"/>
    <lineage>
        <taxon>Bacteria</taxon>
        <taxon>Pseudomonadati</taxon>
        <taxon>Pseudomonadota</taxon>
        <taxon>Alphaproteobacteria</taxon>
        <taxon>Hyphomicrobiales</taxon>
        <taxon>Methylobacteriaceae</taxon>
        <taxon>Microvirga</taxon>
    </lineage>
</organism>
<dbReference type="Proteomes" id="UP000403266">
    <property type="component" value="Unassembled WGS sequence"/>
</dbReference>
<protein>
    <submittedName>
        <fullName evidence="1">Uncharacterized protein</fullName>
    </submittedName>
</protein>
<name>A0A5N7MV77_9HYPH</name>
<reference evidence="1 2" key="1">
    <citation type="journal article" date="2019" name="Syst. Appl. Microbiol.">
        <title>Microvirga tunisiensis sp. nov., a root nodule symbiotic bacterium isolated from Lupinus micranthus and L. luteus grown in Northern Tunisia.</title>
        <authorList>
            <person name="Msaddak A."/>
            <person name="Rejili M."/>
            <person name="Duran D."/>
            <person name="Mars M."/>
            <person name="Palacios J.M."/>
            <person name="Ruiz-Argueso T."/>
            <person name="Rey L."/>
            <person name="Imperial J."/>
        </authorList>
    </citation>
    <scope>NUCLEOTIDE SEQUENCE [LARGE SCALE GENOMIC DNA]</scope>
    <source>
        <strain evidence="1 2">Lmie10</strain>
    </source>
</reference>
<dbReference type="RefSeq" id="WP_152717906.1">
    <property type="nucleotide sequence ID" value="NZ_VOSJ01000506.1"/>
</dbReference>
<gene>
    <name evidence="1" type="ORF">FS320_39635</name>
</gene>
<evidence type="ECO:0000313" key="1">
    <source>
        <dbReference type="EMBL" id="MPR30893.1"/>
    </source>
</evidence>
<comment type="caution">
    <text evidence="1">The sequence shown here is derived from an EMBL/GenBank/DDBJ whole genome shotgun (WGS) entry which is preliminary data.</text>
</comment>
<evidence type="ECO:0000313" key="2">
    <source>
        <dbReference type="Proteomes" id="UP000403266"/>
    </source>
</evidence>
<accession>A0A5N7MV77</accession>
<proteinExistence type="predicted"/>
<dbReference type="EMBL" id="VOSK01000477">
    <property type="protein sequence ID" value="MPR30893.1"/>
    <property type="molecule type" value="Genomic_DNA"/>
</dbReference>
<dbReference type="AlphaFoldDB" id="A0A5N7MV77"/>